<feature type="chain" id="PRO_5034607527" description="Fibronectin type-II domain-containing protein" evidence="10">
    <location>
        <begin position="24"/>
        <end position="211"/>
    </location>
</feature>
<dbReference type="Proteomes" id="UP000694620">
    <property type="component" value="Chromosome 8"/>
</dbReference>
<dbReference type="PANTHER" id="PTHR22803">
    <property type="entry name" value="MANNOSE, PHOSPHOLIPASE, LECTIN RECEPTOR RELATED"/>
    <property type="match status" value="1"/>
</dbReference>
<dbReference type="GeneTree" id="ENSGT01100000263473"/>
<evidence type="ECO:0000256" key="7">
    <source>
        <dbReference type="ARBA" id="ARBA00023157"/>
    </source>
</evidence>
<dbReference type="Ensembl" id="ENSECRT00000010674.1">
    <property type="protein sequence ID" value="ENSECRP00000010498.1"/>
    <property type="gene ID" value="ENSECRG00000006990.1"/>
</dbReference>
<evidence type="ECO:0000259" key="11">
    <source>
        <dbReference type="PROSITE" id="PS51092"/>
    </source>
</evidence>
<sequence>MGWRGPLVPGVAALLLVTAVATASGHTGNAIFTIQQEISGKCLTIEKGQVNLTACTDNSASMQWKWVTRHRLFNLGSKQCLGLDPKSSTAKLFDCDNRQVMLWWQCSRHLLYTVSGRKLSVNGSTFKTDTEHEYMWQRGGSSDSVCVPPYHEIYTSKGNSFGRPCEFPFKYNGTWHDDCVSDEREEGLPWCSTSEDYDSDQQWGLCLKPGK</sequence>
<dbReference type="InterPro" id="IPR013806">
    <property type="entry name" value="Kringle-like"/>
</dbReference>
<dbReference type="CDD" id="cd00062">
    <property type="entry name" value="FN2"/>
    <property type="match status" value="1"/>
</dbReference>
<evidence type="ECO:0000313" key="13">
    <source>
        <dbReference type="Proteomes" id="UP000694620"/>
    </source>
</evidence>
<dbReference type="SUPFAM" id="SSF57440">
    <property type="entry name" value="Kringle-like"/>
    <property type="match status" value="1"/>
</dbReference>
<keyword evidence="5" id="KW-1133">Transmembrane helix</keyword>
<feature type="disulfide bond" evidence="9">
    <location>
        <begin position="165"/>
        <end position="191"/>
    </location>
</feature>
<dbReference type="AlphaFoldDB" id="A0A8C4S3E5"/>
<dbReference type="PROSITE" id="PS51092">
    <property type="entry name" value="FN2_2"/>
    <property type="match status" value="1"/>
</dbReference>
<dbReference type="Pfam" id="PF00040">
    <property type="entry name" value="fn2"/>
    <property type="match status" value="1"/>
</dbReference>
<organism evidence="12 13">
    <name type="scientific">Erpetoichthys calabaricus</name>
    <name type="common">Rope fish</name>
    <name type="synonym">Calamoichthys calabaricus</name>
    <dbReference type="NCBI Taxonomy" id="27687"/>
    <lineage>
        <taxon>Eukaryota</taxon>
        <taxon>Metazoa</taxon>
        <taxon>Chordata</taxon>
        <taxon>Craniata</taxon>
        <taxon>Vertebrata</taxon>
        <taxon>Euteleostomi</taxon>
        <taxon>Actinopterygii</taxon>
        <taxon>Polypteriformes</taxon>
        <taxon>Polypteridae</taxon>
        <taxon>Erpetoichthys</taxon>
    </lineage>
</organism>
<dbReference type="PRINTS" id="PR00013">
    <property type="entry name" value="FNTYPEII"/>
</dbReference>
<dbReference type="InterPro" id="IPR000772">
    <property type="entry name" value="Ricin_B_lectin"/>
</dbReference>
<dbReference type="SMART" id="SM00458">
    <property type="entry name" value="RICIN"/>
    <property type="match status" value="1"/>
</dbReference>
<dbReference type="Gene3D" id="2.10.10.10">
    <property type="entry name" value="Fibronectin, type II, collagen-binding"/>
    <property type="match status" value="1"/>
</dbReference>
<keyword evidence="13" id="KW-1185">Reference proteome</keyword>
<evidence type="ECO:0000313" key="12">
    <source>
        <dbReference type="Ensembl" id="ENSECRP00000010498.1"/>
    </source>
</evidence>
<evidence type="ECO:0000256" key="9">
    <source>
        <dbReference type="PROSITE-ProRule" id="PRU00479"/>
    </source>
</evidence>
<protein>
    <recommendedName>
        <fullName evidence="11">Fibronectin type-II domain-containing protein</fullName>
    </recommendedName>
</protein>
<keyword evidence="3 10" id="KW-0732">Signal</keyword>
<comment type="subcellular location">
    <subcellularLocation>
        <location evidence="1">Membrane</location>
        <topology evidence="1">Single-pass membrane protein</topology>
    </subcellularLocation>
</comment>
<dbReference type="SMART" id="SM00059">
    <property type="entry name" value="FN2"/>
    <property type="match status" value="1"/>
</dbReference>
<dbReference type="Pfam" id="PF24562">
    <property type="entry name" value="CysR_MRC2_N"/>
    <property type="match status" value="1"/>
</dbReference>
<dbReference type="GO" id="GO:0016020">
    <property type="term" value="C:membrane"/>
    <property type="evidence" value="ECO:0007669"/>
    <property type="project" value="UniProtKB-SubCell"/>
</dbReference>
<dbReference type="SUPFAM" id="SSF50370">
    <property type="entry name" value="Ricin B-like lectins"/>
    <property type="match status" value="1"/>
</dbReference>
<feature type="disulfide bond" evidence="9">
    <location>
        <begin position="179"/>
        <end position="206"/>
    </location>
</feature>
<dbReference type="InterPro" id="IPR035992">
    <property type="entry name" value="Ricin_B-like_lectins"/>
</dbReference>
<keyword evidence="7 9" id="KW-1015">Disulfide bond</keyword>
<name>A0A8C4S3E5_ERPCA</name>
<keyword evidence="6" id="KW-0472">Membrane</keyword>
<proteinExistence type="predicted"/>
<keyword evidence="2" id="KW-0812">Transmembrane</keyword>
<dbReference type="InterPro" id="IPR000562">
    <property type="entry name" value="FN_type2_dom"/>
</dbReference>
<feature type="domain" description="Fibronectin type-II" evidence="11">
    <location>
        <begin position="160"/>
        <end position="208"/>
    </location>
</feature>
<evidence type="ECO:0000256" key="4">
    <source>
        <dbReference type="ARBA" id="ARBA00022737"/>
    </source>
</evidence>
<keyword evidence="4" id="KW-0677">Repeat</keyword>
<evidence type="ECO:0000256" key="2">
    <source>
        <dbReference type="ARBA" id="ARBA00022692"/>
    </source>
</evidence>
<evidence type="ECO:0000256" key="10">
    <source>
        <dbReference type="SAM" id="SignalP"/>
    </source>
</evidence>
<reference evidence="12" key="1">
    <citation type="submission" date="2021-06" db="EMBL/GenBank/DDBJ databases">
        <authorList>
            <consortium name="Wellcome Sanger Institute Data Sharing"/>
        </authorList>
    </citation>
    <scope>NUCLEOTIDE SEQUENCE [LARGE SCALE GENOMIC DNA]</scope>
</reference>
<dbReference type="Gene3D" id="2.80.10.50">
    <property type="match status" value="1"/>
</dbReference>
<dbReference type="InterPro" id="IPR050111">
    <property type="entry name" value="C-type_lectin/snaclec_domain"/>
</dbReference>
<reference evidence="12" key="2">
    <citation type="submission" date="2025-08" db="UniProtKB">
        <authorList>
            <consortium name="Ensembl"/>
        </authorList>
    </citation>
    <scope>IDENTIFICATION</scope>
</reference>
<reference evidence="12" key="3">
    <citation type="submission" date="2025-09" db="UniProtKB">
        <authorList>
            <consortium name="Ensembl"/>
        </authorList>
    </citation>
    <scope>IDENTIFICATION</scope>
</reference>
<evidence type="ECO:0000256" key="6">
    <source>
        <dbReference type="ARBA" id="ARBA00023136"/>
    </source>
</evidence>
<accession>A0A8C4S3E5</accession>
<evidence type="ECO:0000256" key="1">
    <source>
        <dbReference type="ARBA" id="ARBA00004167"/>
    </source>
</evidence>
<feature type="signal peptide" evidence="10">
    <location>
        <begin position="1"/>
        <end position="23"/>
    </location>
</feature>
<evidence type="ECO:0000256" key="3">
    <source>
        <dbReference type="ARBA" id="ARBA00022729"/>
    </source>
</evidence>
<dbReference type="PROSITE" id="PS50231">
    <property type="entry name" value="RICIN_B_LECTIN"/>
    <property type="match status" value="1"/>
</dbReference>
<evidence type="ECO:0000256" key="8">
    <source>
        <dbReference type="ARBA" id="ARBA00023180"/>
    </source>
</evidence>
<dbReference type="FunFam" id="2.10.10.10:FF:000001">
    <property type="entry name" value="Fibronectin 1a isoform 1"/>
    <property type="match status" value="1"/>
</dbReference>
<evidence type="ECO:0000256" key="5">
    <source>
        <dbReference type="ARBA" id="ARBA00022989"/>
    </source>
</evidence>
<keyword evidence="8" id="KW-0325">Glycoprotein</keyword>
<dbReference type="InterPro" id="IPR036943">
    <property type="entry name" value="FN_type2_sf"/>
</dbReference>